<dbReference type="SMART" id="SM00091">
    <property type="entry name" value="PAS"/>
    <property type="match status" value="1"/>
</dbReference>
<dbReference type="InterPro" id="IPR035965">
    <property type="entry name" value="PAS-like_dom_sf"/>
</dbReference>
<dbReference type="EMBL" id="JBHRXZ010000022">
    <property type="protein sequence ID" value="MFC3608611.1"/>
    <property type="molecule type" value="Genomic_DNA"/>
</dbReference>
<keyword evidence="5 7" id="KW-0807">Transducer</keyword>
<dbReference type="InterPro" id="IPR004090">
    <property type="entry name" value="Chemotax_Me-accpt_rcpt"/>
</dbReference>
<feature type="domain" description="PAS" evidence="9">
    <location>
        <begin position="2"/>
        <end position="72"/>
    </location>
</feature>
<dbReference type="PRINTS" id="PR00260">
    <property type="entry name" value="CHEMTRNSDUCR"/>
</dbReference>
<sequence>MSTTAIPTATDQAGPIIFRTDLDGVLNLCNDALVEASGFNRSALLGQPCSILRHPETPDAVVADLWRSLRAGRPWAGVVKNRRRDGSGFWIDLYIMRVFDGDRHVGYGAMARRADAGQIDRASRLYRRLGGARRRPQLAPGTLDRWMPTALCSLVTLGLALAAGAPPVLAALATLPLPGLHLWQARRQHQAMRELLEGQPSACNSALSAGNYSDGDGPTALAALALHGHNARLHTALLRIGMAGQQVEATAMDYAARVQRDAESLETQRNETDQAATAICEMVATVQEIASHVHLTAESAAEASGLADGGQEMAERNLQSMGQLSTSVQGIGDAIARLAEASDSIGGVVEVINAIAEQTNLLALNAAIEAARAGEQGRGFAVVADEVRSLALRTQQSTEQIRQLIAGLRQSTQRTVEMSSQGVQLAHTCAADVGVVREALQGIAASVAAISGMSQQMAVATEEQTQVANDISQQIERIAQLSSRNADSAREGAQSSQLLLSQAESLHGLARRFDR</sequence>
<dbReference type="NCBIfam" id="TIGR00229">
    <property type="entry name" value="sensory_box"/>
    <property type="match status" value="1"/>
</dbReference>
<evidence type="ECO:0000313" key="11">
    <source>
        <dbReference type="Proteomes" id="UP001595630"/>
    </source>
</evidence>
<evidence type="ECO:0000256" key="4">
    <source>
        <dbReference type="ARBA" id="ARBA00023136"/>
    </source>
</evidence>
<dbReference type="PANTHER" id="PTHR32089">
    <property type="entry name" value="METHYL-ACCEPTING CHEMOTAXIS PROTEIN MCPB"/>
    <property type="match status" value="1"/>
</dbReference>
<dbReference type="CDD" id="cd00130">
    <property type="entry name" value="PAS"/>
    <property type="match status" value="1"/>
</dbReference>
<dbReference type="SUPFAM" id="SSF55785">
    <property type="entry name" value="PYP-like sensor domain (PAS domain)"/>
    <property type="match status" value="1"/>
</dbReference>
<keyword evidence="3" id="KW-1133">Transmembrane helix</keyword>
<comment type="similarity">
    <text evidence="6">Belongs to the methyl-accepting chemotaxis (MCP) protein family.</text>
</comment>
<dbReference type="InterPro" id="IPR000014">
    <property type="entry name" value="PAS"/>
</dbReference>
<evidence type="ECO:0000256" key="5">
    <source>
        <dbReference type="ARBA" id="ARBA00023224"/>
    </source>
</evidence>
<organism evidence="10 11">
    <name type="scientific">Stutzerimonas tarimensis</name>
    <dbReference type="NCBI Taxonomy" id="1507735"/>
    <lineage>
        <taxon>Bacteria</taxon>
        <taxon>Pseudomonadati</taxon>
        <taxon>Pseudomonadota</taxon>
        <taxon>Gammaproteobacteria</taxon>
        <taxon>Pseudomonadales</taxon>
        <taxon>Pseudomonadaceae</taxon>
        <taxon>Stutzerimonas</taxon>
    </lineage>
</organism>
<dbReference type="CDD" id="cd11386">
    <property type="entry name" value="MCP_signal"/>
    <property type="match status" value="1"/>
</dbReference>
<dbReference type="PROSITE" id="PS50111">
    <property type="entry name" value="CHEMOTAXIS_TRANSDUC_2"/>
    <property type="match status" value="1"/>
</dbReference>
<gene>
    <name evidence="10" type="ORF">ACFOMF_12555</name>
</gene>
<dbReference type="InterPro" id="IPR013767">
    <property type="entry name" value="PAS_fold"/>
</dbReference>
<comment type="caution">
    <text evidence="10">The sequence shown here is derived from an EMBL/GenBank/DDBJ whole genome shotgun (WGS) entry which is preliminary data.</text>
</comment>
<dbReference type="SUPFAM" id="SSF58104">
    <property type="entry name" value="Methyl-accepting chemotaxis protein (MCP) signaling domain"/>
    <property type="match status" value="1"/>
</dbReference>
<dbReference type="InterPro" id="IPR004089">
    <property type="entry name" value="MCPsignal_dom"/>
</dbReference>
<dbReference type="Pfam" id="PF00989">
    <property type="entry name" value="PAS"/>
    <property type="match status" value="1"/>
</dbReference>
<evidence type="ECO:0000256" key="6">
    <source>
        <dbReference type="ARBA" id="ARBA00029447"/>
    </source>
</evidence>
<dbReference type="SMART" id="SM00283">
    <property type="entry name" value="MA"/>
    <property type="match status" value="1"/>
</dbReference>
<feature type="domain" description="Methyl-accepting transducer" evidence="8">
    <location>
        <begin position="243"/>
        <end position="479"/>
    </location>
</feature>
<proteinExistence type="inferred from homology"/>
<dbReference type="Gene3D" id="1.10.287.950">
    <property type="entry name" value="Methyl-accepting chemotaxis protein"/>
    <property type="match status" value="1"/>
</dbReference>
<evidence type="ECO:0000256" key="3">
    <source>
        <dbReference type="ARBA" id="ARBA00022989"/>
    </source>
</evidence>
<evidence type="ECO:0000259" key="8">
    <source>
        <dbReference type="PROSITE" id="PS50111"/>
    </source>
</evidence>
<keyword evidence="11" id="KW-1185">Reference proteome</keyword>
<protein>
    <submittedName>
        <fullName evidence="10">Methyl-accepting chemotaxis protein</fullName>
    </submittedName>
</protein>
<dbReference type="Proteomes" id="UP001595630">
    <property type="component" value="Unassembled WGS sequence"/>
</dbReference>
<evidence type="ECO:0000313" key="10">
    <source>
        <dbReference type="EMBL" id="MFC3608611.1"/>
    </source>
</evidence>
<reference evidence="11" key="1">
    <citation type="journal article" date="2019" name="Int. J. Syst. Evol. Microbiol.">
        <title>The Global Catalogue of Microorganisms (GCM) 10K type strain sequencing project: providing services to taxonomists for standard genome sequencing and annotation.</title>
        <authorList>
            <consortium name="The Broad Institute Genomics Platform"/>
            <consortium name="The Broad Institute Genome Sequencing Center for Infectious Disease"/>
            <person name="Wu L."/>
            <person name="Ma J."/>
        </authorList>
    </citation>
    <scope>NUCLEOTIDE SEQUENCE [LARGE SCALE GENOMIC DNA]</scope>
    <source>
        <strain evidence="11">KCTC 42447</strain>
    </source>
</reference>
<dbReference type="PANTHER" id="PTHR32089:SF74">
    <property type="entry name" value="METHYL-ACCEPTING CHEMOTAXIS PROTEIN AER"/>
    <property type="match status" value="1"/>
</dbReference>
<dbReference type="PROSITE" id="PS50112">
    <property type="entry name" value="PAS"/>
    <property type="match status" value="1"/>
</dbReference>
<accession>A0ABV7T6Q5</accession>
<keyword evidence="2" id="KW-0812">Transmembrane</keyword>
<dbReference type="RefSeq" id="WP_386365296.1">
    <property type="nucleotide sequence ID" value="NZ_JBHRXZ010000022.1"/>
</dbReference>
<evidence type="ECO:0000256" key="1">
    <source>
        <dbReference type="ARBA" id="ARBA00004370"/>
    </source>
</evidence>
<evidence type="ECO:0000256" key="2">
    <source>
        <dbReference type="ARBA" id="ARBA00022692"/>
    </source>
</evidence>
<keyword evidence="4" id="KW-0472">Membrane</keyword>
<evidence type="ECO:0000256" key="7">
    <source>
        <dbReference type="PROSITE-ProRule" id="PRU00284"/>
    </source>
</evidence>
<dbReference type="Gene3D" id="3.30.450.20">
    <property type="entry name" value="PAS domain"/>
    <property type="match status" value="1"/>
</dbReference>
<evidence type="ECO:0000259" key="9">
    <source>
        <dbReference type="PROSITE" id="PS50112"/>
    </source>
</evidence>
<name>A0ABV7T6Q5_9GAMM</name>
<dbReference type="Pfam" id="PF00015">
    <property type="entry name" value="MCPsignal"/>
    <property type="match status" value="1"/>
</dbReference>
<comment type="subcellular location">
    <subcellularLocation>
        <location evidence="1">Membrane</location>
    </subcellularLocation>
</comment>